<evidence type="ECO:0000256" key="1">
    <source>
        <dbReference type="SAM" id="Phobius"/>
    </source>
</evidence>
<keyword evidence="1" id="KW-1133">Transmembrane helix</keyword>
<protein>
    <submittedName>
        <fullName evidence="2">Uncharacterized protein</fullName>
    </submittedName>
</protein>
<keyword evidence="3" id="KW-1185">Reference proteome</keyword>
<evidence type="ECO:0000313" key="2">
    <source>
        <dbReference type="EMBL" id="GAA1842299.1"/>
    </source>
</evidence>
<evidence type="ECO:0000313" key="3">
    <source>
        <dbReference type="Proteomes" id="UP001500449"/>
    </source>
</evidence>
<organism evidence="2 3">
    <name type="scientific">Pseudonocardia ailaonensis</name>
    <dbReference type="NCBI Taxonomy" id="367279"/>
    <lineage>
        <taxon>Bacteria</taxon>
        <taxon>Bacillati</taxon>
        <taxon>Actinomycetota</taxon>
        <taxon>Actinomycetes</taxon>
        <taxon>Pseudonocardiales</taxon>
        <taxon>Pseudonocardiaceae</taxon>
        <taxon>Pseudonocardia</taxon>
    </lineage>
</organism>
<dbReference type="Proteomes" id="UP001500449">
    <property type="component" value="Unassembled WGS sequence"/>
</dbReference>
<sequence>MTGSPKRPNVGQIVCGVLGLLTLATGITATFVLGSNAAIVVVLVVGTALLLVAALGPSLSELSVGSSGVTLKLTQDATNAGAPRAASEFDDSGLSEFAEAYTLVNSELRDSAFTPARLHLQDSLVERARVVGLRGTIPTAEVRRLFLNGSPVLRTLSIGLMKGDPAAADPQLLSSAVAEPLSANEQYHALRLIAALWTRWQPTDRERLKQVVAATYYSDVDRQAAARAILALPTTTTLTAES</sequence>
<reference evidence="2 3" key="1">
    <citation type="journal article" date="2019" name="Int. J. Syst. Evol. Microbiol.">
        <title>The Global Catalogue of Microorganisms (GCM) 10K type strain sequencing project: providing services to taxonomists for standard genome sequencing and annotation.</title>
        <authorList>
            <consortium name="The Broad Institute Genomics Platform"/>
            <consortium name="The Broad Institute Genome Sequencing Center for Infectious Disease"/>
            <person name="Wu L."/>
            <person name="Ma J."/>
        </authorList>
    </citation>
    <scope>NUCLEOTIDE SEQUENCE [LARGE SCALE GENOMIC DNA]</scope>
    <source>
        <strain evidence="2 3">JCM 16009</strain>
    </source>
</reference>
<keyword evidence="1" id="KW-0812">Transmembrane</keyword>
<accession>A0ABN2MX18</accession>
<keyword evidence="1" id="KW-0472">Membrane</keyword>
<dbReference type="EMBL" id="BAAAQK010000005">
    <property type="protein sequence ID" value="GAA1842299.1"/>
    <property type="molecule type" value="Genomic_DNA"/>
</dbReference>
<proteinExistence type="predicted"/>
<dbReference type="RefSeq" id="WP_344415189.1">
    <property type="nucleotide sequence ID" value="NZ_BAAAQK010000005.1"/>
</dbReference>
<feature type="transmembrane region" description="Helical" evidence="1">
    <location>
        <begin position="36"/>
        <end position="56"/>
    </location>
</feature>
<gene>
    <name evidence="2" type="ORF">GCM10009836_22090</name>
</gene>
<comment type="caution">
    <text evidence="2">The sequence shown here is derived from an EMBL/GenBank/DDBJ whole genome shotgun (WGS) entry which is preliminary data.</text>
</comment>
<name>A0ABN2MX18_9PSEU</name>